<feature type="region of interest" description="Disordered" evidence="1">
    <location>
        <begin position="1"/>
        <end position="22"/>
    </location>
</feature>
<comment type="caution">
    <text evidence="2">The sequence shown here is derived from an EMBL/GenBank/DDBJ whole genome shotgun (WGS) entry which is preliminary data.</text>
</comment>
<evidence type="ECO:0000313" key="3">
    <source>
        <dbReference type="Proteomes" id="UP000324800"/>
    </source>
</evidence>
<evidence type="ECO:0000313" key="2">
    <source>
        <dbReference type="EMBL" id="KAA6399995.1"/>
    </source>
</evidence>
<gene>
    <name evidence="2" type="ORF">EZS28_004481</name>
</gene>
<protein>
    <submittedName>
        <fullName evidence="2">Uncharacterized protein</fullName>
    </submittedName>
</protein>
<sequence length="226" mass="26083">MSLSEDALKDFSDTTTETDKDQTNKSSLFFGKKYESVLQRVQLTQHFTHYTKNLKDKDWAENIGIMQQQPQQTQIEEQEEENLTSDKQQIQIQSAVIIKPQLSIPINFEDMQNFTQIQQNQIIPIDQESPLLLSPKINNITKMEIEQEFELPGSPTFYASSHQPISNFPTVKLSLCENILPYRSLDDRLIKNKPGAIPLIASNDDEEAEIDDTFEIVDIQEEKDLY</sequence>
<dbReference type="EMBL" id="SNRW01000640">
    <property type="protein sequence ID" value="KAA6399995.1"/>
    <property type="molecule type" value="Genomic_DNA"/>
</dbReference>
<organism evidence="2 3">
    <name type="scientific">Streblomastix strix</name>
    <dbReference type="NCBI Taxonomy" id="222440"/>
    <lineage>
        <taxon>Eukaryota</taxon>
        <taxon>Metamonada</taxon>
        <taxon>Preaxostyla</taxon>
        <taxon>Oxymonadida</taxon>
        <taxon>Streblomastigidae</taxon>
        <taxon>Streblomastix</taxon>
    </lineage>
</organism>
<evidence type="ECO:0000256" key="1">
    <source>
        <dbReference type="SAM" id="MobiDB-lite"/>
    </source>
</evidence>
<dbReference type="Proteomes" id="UP000324800">
    <property type="component" value="Unassembled WGS sequence"/>
</dbReference>
<proteinExistence type="predicted"/>
<accession>A0A5J4X064</accession>
<name>A0A5J4X064_9EUKA</name>
<dbReference type="AlphaFoldDB" id="A0A5J4X064"/>
<reference evidence="2 3" key="1">
    <citation type="submission" date="2019-03" db="EMBL/GenBank/DDBJ databases">
        <title>Single cell metagenomics reveals metabolic interactions within the superorganism composed of flagellate Streblomastix strix and complex community of Bacteroidetes bacteria on its surface.</title>
        <authorList>
            <person name="Treitli S.C."/>
            <person name="Kolisko M."/>
            <person name="Husnik F."/>
            <person name="Keeling P."/>
            <person name="Hampl V."/>
        </authorList>
    </citation>
    <scope>NUCLEOTIDE SEQUENCE [LARGE SCALE GENOMIC DNA]</scope>
    <source>
        <strain evidence="2">ST1C</strain>
    </source>
</reference>